<dbReference type="Pfam" id="PF10699">
    <property type="entry name" value="HAP2-GCS1"/>
    <property type="match status" value="1"/>
</dbReference>
<evidence type="ECO:0000256" key="6">
    <source>
        <dbReference type="ARBA" id="ARBA00022989"/>
    </source>
</evidence>
<gene>
    <name evidence="14" type="ORF">X943_002061</name>
</gene>
<evidence type="ECO:0000256" key="12">
    <source>
        <dbReference type="SAM" id="Phobius"/>
    </source>
</evidence>
<keyword evidence="4 12" id="KW-0812">Transmembrane</keyword>
<dbReference type="GO" id="GO:0008289">
    <property type="term" value="F:lipid binding"/>
    <property type="evidence" value="ECO:0007669"/>
    <property type="project" value="UniProtKB-KW"/>
</dbReference>
<keyword evidence="7" id="KW-0446">Lipid-binding</keyword>
<dbReference type="GO" id="GO:0005886">
    <property type="term" value="C:plasma membrane"/>
    <property type="evidence" value="ECO:0007669"/>
    <property type="project" value="UniProtKB-SubCell"/>
</dbReference>
<reference evidence="14" key="1">
    <citation type="journal article" date="2014" name="Nucleic Acids Res.">
        <title>The evolutionary dynamics of variant antigen genes in Babesia reveal a history of genomic innovation underlying host-parasite interaction.</title>
        <authorList>
            <person name="Jackson A.P."/>
            <person name="Otto T.D."/>
            <person name="Darby A."/>
            <person name="Ramaprasad A."/>
            <person name="Xia D."/>
            <person name="Echaide I.E."/>
            <person name="Farber M."/>
            <person name="Gahlot S."/>
            <person name="Gamble J."/>
            <person name="Gupta D."/>
            <person name="Gupta Y."/>
            <person name="Jackson L."/>
            <person name="Malandrin L."/>
            <person name="Malas T.B."/>
            <person name="Moussa E."/>
            <person name="Nair M."/>
            <person name="Reid A.J."/>
            <person name="Sanders M."/>
            <person name="Sharma J."/>
            <person name="Tracey A."/>
            <person name="Quail M.A."/>
            <person name="Weir W."/>
            <person name="Wastling J.M."/>
            <person name="Hall N."/>
            <person name="Willadsen P."/>
            <person name="Lingelbach K."/>
            <person name="Shiels B."/>
            <person name="Tait A."/>
            <person name="Berriman M."/>
            <person name="Allred D.R."/>
            <person name="Pain A."/>
        </authorList>
    </citation>
    <scope>NUCLEOTIDE SEQUENCE</scope>
    <source>
        <strain evidence="14">1802A</strain>
    </source>
</reference>
<comment type="similarity">
    <text evidence="2">Belongs to the HAP2/GCS1 family.</text>
</comment>
<comment type="caution">
    <text evidence="14">The sequence shown here is derived from an EMBL/GenBank/DDBJ whole genome shotgun (WGS) entry which is preliminary data.</text>
</comment>
<keyword evidence="5" id="KW-0732">Signal</keyword>
<evidence type="ECO:0000256" key="10">
    <source>
        <dbReference type="ARBA" id="ARBA00023279"/>
    </source>
</evidence>
<dbReference type="Proteomes" id="UP001195914">
    <property type="component" value="Unassembled WGS sequence"/>
</dbReference>
<protein>
    <submittedName>
        <fullName evidence="14">Membrane protein</fullName>
    </submittedName>
</protein>
<evidence type="ECO:0000256" key="5">
    <source>
        <dbReference type="ARBA" id="ARBA00022729"/>
    </source>
</evidence>
<evidence type="ECO:0000256" key="11">
    <source>
        <dbReference type="SAM" id="MobiDB-lite"/>
    </source>
</evidence>
<feature type="region of interest" description="Disordered" evidence="11">
    <location>
        <begin position="618"/>
        <end position="637"/>
    </location>
</feature>
<evidence type="ECO:0000313" key="14">
    <source>
        <dbReference type="EMBL" id="KAK1933072.1"/>
    </source>
</evidence>
<evidence type="ECO:0000256" key="3">
    <source>
        <dbReference type="ARBA" id="ARBA00022475"/>
    </source>
</evidence>
<evidence type="ECO:0000256" key="7">
    <source>
        <dbReference type="ARBA" id="ARBA00023121"/>
    </source>
</evidence>
<keyword evidence="8 12" id="KW-0472">Membrane</keyword>
<keyword evidence="9" id="KW-1015">Disulfide bond</keyword>
<reference evidence="14" key="2">
    <citation type="submission" date="2021-05" db="EMBL/GenBank/DDBJ databases">
        <authorList>
            <person name="Pain A."/>
        </authorList>
    </citation>
    <scope>NUCLEOTIDE SEQUENCE</scope>
    <source>
        <strain evidence="14">1802A</strain>
    </source>
</reference>
<keyword evidence="10" id="KW-0278">Fertilization</keyword>
<dbReference type="InterPro" id="IPR018928">
    <property type="entry name" value="HAP2/GCS1_dom"/>
</dbReference>
<name>A0AAD9G770_BABDI</name>
<accession>A0AAD9G770</accession>
<dbReference type="PANTHER" id="PTHR31764">
    <property type="entry name" value="PROTEIN HAPLESS 2"/>
    <property type="match status" value="1"/>
</dbReference>
<dbReference type="AlphaFoldDB" id="A0AAD9G770"/>
<evidence type="ECO:0000256" key="1">
    <source>
        <dbReference type="ARBA" id="ARBA00004251"/>
    </source>
</evidence>
<evidence type="ECO:0000256" key="2">
    <source>
        <dbReference type="ARBA" id="ARBA00010929"/>
    </source>
</evidence>
<evidence type="ECO:0000259" key="13">
    <source>
        <dbReference type="Pfam" id="PF10699"/>
    </source>
</evidence>
<feature type="transmembrane region" description="Helical" evidence="12">
    <location>
        <begin position="676"/>
        <end position="709"/>
    </location>
</feature>
<dbReference type="InterPro" id="IPR040326">
    <property type="entry name" value="HAP2/GCS1"/>
</dbReference>
<evidence type="ECO:0000256" key="9">
    <source>
        <dbReference type="ARBA" id="ARBA00023157"/>
    </source>
</evidence>
<evidence type="ECO:0000256" key="8">
    <source>
        <dbReference type="ARBA" id="ARBA00023136"/>
    </source>
</evidence>
<keyword evidence="3" id="KW-1003">Cell membrane</keyword>
<evidence type="ECO:0000313" key="15">
    <source>
        <dbReference type="Proteomes" id="UP001195914"/>
    </source>
</evidence>
<comment type="subcellular location">
    <subcellularLocation>
        <location evidence="1">Cell membrane</location>
        <topology evidence="1">Single-pass type I membrane protein</topology>
    </subcellularLocation>
</comment>
<keyword evidence="6 12" id="KW-1133">Transmembrane helix</keyword>
<dbReference type="EMBL" id="JAHBMH010000073">
    <property type="protein sequence ID" value="KAK1933072.1"/>
    <property type="molecule type" value="Genomic_DNA"/>
</dbReference>
<organism evidence="14 15">
    <name type="scientific">Babesia divergens</name>
    <dbReference type="NCBI Taxonomy" id="32595"/>
    <lineage>
        <taxon>Eukaryota</taxon>
        <taxon>Sar</taxon>
        <taxon>Alveolata</taxon>
        <taxon>Apicomplexa</taxon>
        <taxon>Aconoidasida</taxon>
        <taxon>Piroplasmida</taxon>
        <taxon>Babesiidae</taxon>
        <taxon>Babesia</taxon>
    </lineage>
</organism>
<feature type="domain" description="Generative cell specific-1/HAP2" evidence="13">
    <location>
        <begin position="92"/>
        <end position="665"/>
    </location>
</feature>
<dbReference type="PANTHER" id="PTHR31764:SF0">
    <property type="entry name" value="GENERATIVE CELL SPECIFIC-1_HAP2 DOMAIN-CONTAINING PROTEIN"/>
    <property type="match status" value="1"/>
</dbReference>
<keyword evidence="15" id="KW-1185">Reference proteome</keyword>
<proteinExistence type="inferred from homology"/>
<evidence type="ECO:0000256" key="4">
    <source>
        <dbReference type="ARBA" id="ARBA00022692"/>
    </source>
</evidence>
<dbReference type="GO" id="GO:0007338">
    <property type="term" value="P:single fertilization"/>
    <property type="evidence" value="ECO:0007669"/>
    <property type="project" value="UniProtKB-KW"/>
</dbReference>
<sequence>MSQILRGYGVGFRIRPLAYLCIMLLTFGFQLFSDPVNALMVGNVTQCVKKGDTEPNPFTCEKRSHINIDVYGGLKAYDYVLRHKDNPNKGLYIHLYTADTMIIYPLTYISDVPLMYKEHNISKTYSEMNGQCSKCEKITHAKCTTMDNIPPYLRSQFKEKICCSCNVNVSDSSPRAEFSCRGITSALMIGTCTNMTCLEVVEPWYSLFKPKYPPDILRRIFVDVFEFDGDNDIIPDGKKDLITSQLTIVAKKGYVDSSASEEDRLFLKKPVFKDGHFKATLSQNVTFAKCGKYNMCPILVDHMFIDEIDVSFKIIKSSFVDGNAPKKLEEYVAIPSWPDTNPTVQGCSRKFDCIDPTWKEQQIATPVDENPRVNRMERCAYNIRAVEGHAIDTTGVSCDKIGVSLGTWGNEGRLCNSHKGSCIQNQLGWYLEEKGEAAKLPRMYDAPPLIMRKGGSKTEKSEAVNEWQDRNIVQAISYTIKEADVSRIEINSFHGNVTEIISNSFGFIVRAIIEGDCVLASNESCLVIVTTKNTGKDPAPYAHRVHCYEGEINERAVAATKEYSVDIEGNDTSTIKMPLLIMDIEVSEPLSCEVQLYSGGKDLIDSVTVPLNLAAPKATMGPDTRSQDSVTNPASNIGDDDTGTIDYDGQCHCTGFAVFCFISNFSPCMRHFFDSYYKWFVIVIAVVVTLLLLPILIPLLRCLFGRIIASMRSMRSRRDAEVILSTRSNIPDFNRV</sequence>